<feature type="binding site" evidence="8">
    <location>
        <position position="104"/>
    </location>
    <ligand>
        <name>Mg(2+)</name>
        <dbReference type="ChEBI" id="CHEBI:18420"/>
        <note>catalytic</note>
    </ligand>
</feature>
<dbReference type="SUPFAM" id="SSF56712">
    <property type="entry name" value="Prokaryotic type I DNA topoisomerase"/>
    <property type="match status" value="1"/>
</dbReference>
<feature type="region of interest" description="Interaction with DNA" evidence="8">
    <location>
        <begin position="186"/>
        <end position="191"/>
    </location>
</feature>
<organism evidence="11 12">
    <name type="scientific">Candidatus Onthocola gallistercoris</name>
    <dbReference type="NCBI Taxonomy" id="2840876"/>
    <lineage>
        <taxon>Bacteria</taxon>
        <taxon>Bacillati</taxon>
        <taxon>Bacillota</taxon>
        <taxon>Bacilli</taxon>
        <taxon>Candidatus Onthocola</taxon>
    </lineage>
</organism>
<dbReference type="PANTHER" id="PTHR11390:SF21">
    <property type="entry name" value="DNA TOPOISOMERASE 3-ALPHA"/>
    <property type="match status" value="1"/>
</dbReference>
<dbReference type="SMART" id="SM00436">
    <property type="entry name" value="TOP1Bc"/>
    <property type="match status" value="1"/>
</dbReference>
<feature type="site" description="Interaction with DNA" evidence="8">
    <location>
        <position position="311"/>
    </location>
</feature>
<keyword evidence="6 8" id="KW-0238">DNA-binding</keyword>
<dbReference type="InterPro" id="IPR003602">
    <property type="entry name" value="Topo_IA_DNA-bd_dom"/>
</dbReference>
<feature type="site" description="Interaction with DNA" evidence="8">
    <location>
        <position position="175"/>
    </location>
</feature>
<dbReference type="Gene3D" id="1.10.290.10">
    <property type="entry name" value="Topoisomerase I, domain 4"/>
    <property type="match status" value="1"/>
</dbReference>
<comment type="caution">
    <text evidence="11">The sequence shown here is derived from an EMBL/GenBank/DDBJ whole genome shotgun (WGS) entry which is preliminary data.</text>
</comment>
<dbReference type="InterPro" id="IPR023405">
    <property type="entry name" value="Topo_IA_core_domain"/>
</dbReference>
<dbReference type="Gene3D" id="3.40.50.140">
    <property type="match status" value="1"/>
</dbReference>
<dbReference type="PROSITE" id="PS00396">
    <property type="entry name" value="TOPO_IA_1"/>
    <property type="match status" value="1"/>
</dbReference>
<dbReference type="EMBL" id="DVLT01000055">
    <property type="protein sequence ID" value="HIU03425.1"/>
    <property type="molecule type" value="Genomic_DNA"/>
</dbReference>
<dbReference type="Gene3D" id="2.70.20.10">
    <property type="entry name" value="Topoisomerase I, domain 3"/>
    <property type="match status" value="1"/>
</dbReference>
<accession>A0A9D1KYE1</accession>
<comment type="catalytic activity">
    <reaction evidence="1 8">
        <text>ATP-independent breakage of single-stranded DNA, followed by passage and rejoining.</text>
        <dbReference type="EC" id="5.6.2.1"/>
    </reaction>
</comment>
<reference evidence="11" key="1">
    <citation type="submission" date="2020-10" db="EMBL/GenBank/DDBJ databases">
        <authorList>
            <person name="Gilroy R."/>
        </authorList>
    </citation>
    <scope>NUCLEOTIDE SEQUENCE</scope>
    <source>
        <strain evidence="11">CHK187-14744</strain>
    </source>
</reference>
<sequence length="742" mass="83959">MKSLVIAEKPSVGRDIARVLHCTTGINGGLEGKDYIVTWGLGHLVTLADPEGYDEKYKAWNMEDLPMIPSRFKLVVIKQTGKQFQAVKTQLHRKDVKEVIIATDAGREGELVARWILEKAGNDRPLKRLWISSVTDKAIREGFAHLKDGRAYNDLYAAAEARAEADWLVGINATRALTCKYNAQLSCGRVQTPTLAMIASREEEIRGFRPEDYYGLQLAAGGIKWQWRDKKSGSIRSFDKGRMDDIQKKIVGKPLKILHINRKAKKTYAPALYDLTELQREASLRFGYSAKETLNIMQRLYEHHKVLTYPRTDSRYLSSDVVETLPERLKACGTGPYRKLAGRLLHQPIKANSRFVDNSKVSDHHAIIPTEQYVSLEHLSIDERRIYDLVVRRFLAVLYPAAEYEQTDVQGECGGEMFIARGKVMRSEGWMEVYAREDDGQDSWDDAGKNDGDEKLKEQKLPVFNEGQLLDVISVKRTQGQTKPPAPFTEATLLSAMENPVRFLSGEDKNAAKVLGETGGLGTVATRADIIDKLFNSFLMEKRGKDIFLTSKGRQLLKLVPEDLKKPEMTADWELRLTKIAKGQQKKKNFIDNIEKYTKDLIEEIKGGEGQFRHDNMTRTKCPVCGKFMLSVKGKNSRMLVCQDRSCGHREVIARITNARCPKCHKRMELYGKGEDARFICSCGHKEKLSAFESRRKKEGAGVSKKDVQKYMQKQKKEAAAPLNNAFADAFARLNLDTGDKK</sequence>
<evidence type="ECO:0000256" key="2">
    <source>
        <dbReference type="ARBA" id="ARBA00009446"/>
    </source>
</evidence>
<dbReference type="InterPro" id="IPR034144">
    <property type="entry name" value="TOPRIM_TopoIII"/>
</dbReference>
<comment type="caution">
    <text evidence="8">Lacks conserved residue(s) required for the propagation of feature annotation.</text>
</comment>
<feature type="site" description="Interaction with DNA" evidence="8">
    <location>
        <position position="60"/>
    </location>
</feature>
<dbReference type="GO" id="GO:0003917">
    <property type="term" value="F:DNA topoisomerase type I (single strand cut, ATP-independent) activity"/>
    <property type="evidence" value="ECO:0007669"/>
    <property type="project" value="UniProtKB-UniRule"/>
</dbReference>
<dbReference type="InterPro" id="IPR023406">
    <property type="entry name" value="Topo_IA_AS"/>
</dbReference>
<evidence type="ECO:0000259" key="9">
    <source>
        <dbReference type="PROSITE" id="PS50880"/>
    </source>
</evidence>
<dbReference type="HAMAP" id="MF_00953">
    <property type="entry name" value="Topoisom_3_prok"/>
    <property type="match status" value="1"/>
</dbReference>
<dbReference type="InterPro" id="IPR013825">
    <property type="entry name" value="Topo_IA_cen_sub2"/>
</dbReference>
<dbReference type="GO" id="GO:0006265">
    <property type="term" value="P:DNA topological change"/>
    <property type="evidence" value="ECO:0007669"/>
    <property type="project" value="UniProtKB-UniRule"/>
</dbReference>
<dbReference type="InterPro" id="IPR000380">
    <property type="entry name" value="Topo_IA"/>
</dbReference>
<evidence type="ECO:0000256" key="7">
    <source>
        <dbReference type="ARBA" id="ARBA00023235"/>
    </source>
</evidence>
<dbReference type="InterPro" id="IPR005738">
    <property type="entry name" value="TopoIII"/>
</dbReference>
<evidence type="ECO:0000313" key="12">
    <source>
        <dbReference type="Proteomes" id="UP000824164"/>
    </source>
</evidence>
<comment type="similarity">
    <text evidence="2 8">Belongs to the type IA topoisomerase family.</text>
</comment>
<dbReference type="PROSITE" id="PS52039">
    <property type="entry name" value="TOPO_IA_2"/>
    <property type="match status" value="1"/>
</dbReference>
<dbReference type="InterPro" id="IPR006171">
    <property type="entry name" value="TOPRIM_dom"/>
</dbReference>
<dbReference type="GO" id="GO:0006281">
    <property type="term" value="P:DNA repair"/>
    <property type="evidence" value="ECO:0007669"/>
    <property type="project" value="TreeGrafter"/>
</dbReference>
<evidence type="ECO:0000259" key="10">
    <source>
        <dbReference type="PROSITE" id="PS52039"/>
    </source>
</evidence>
<dbReference type="NCBIfam" id="TIGR01056">
    <property type="entry name" value="topB"/>
    <property type="match status" value="1"/>
</dbReference>
<dbReference type="InterPro" id="IPR013497">
    <property type="entry name" value="Topo_IA_cen"/>
</dbReference>
<evidence type="ECO:0000256" key="8">
    <source>
        <dbReference type="HAMAP-Rule" id="MF_00953"/>
    </source>
</evidence>
<dbReference type="GO" id="GO:0006310">
    <property type="term" value="P:DNA recombination"/>
    <property type="evidence" value="ECO:0007669"/>
    <property type="project" value="TreeGrafter"/>
</dbReference>
<evidence type="ECO:0000256" key="5">
    <source>
        <dbReference type="ARBA" id="ARBA00023029"/>
    </source>
</evidence>
<dbReference type="GO" id="GO:0003677">
    <property type="term" value="F:DNA binding"/>
    <property type="evidence" value="ECO:0007669"/>
    <property type="project" value="UniProtKB-KW"/>
</dbReference>
<keyword evidence="7 8" id="KW-0413">Isomerase</keyword>
<evidence type="ECO:0000256" key="3">
    <source>
        <dbReference type="ARBA" id="ARBA00022723"/>
    </source>
</evidence>
<dbReference type="CDD" id="cd03362">
    <property type="entry name" value="TOPRIM_TopoIA_TopoIII"/>
    <property type="match status" value="1"/>
</dbReference>
<dbReference type="PRINTS" id="PR00417">
    <property type="entry name" value="PRTPISMRASEI"/>
</dbReference>
<keyword evidence="5 8" id="KW-0799">Topoisomerase</keyword>
<dbReference type="Gene3D" id="1.10.460.10">
    <property type="entry name" value="Topoisomerase I, domain 2"/>
    <property type="match status" value="1"/>
</dbReference>
<dbReference type="InterPro" id="IPR003601">
    <property type="entry name" value="Topo_IA_2"/>
</dbReference>
<reference evidence="11" key="2">
    <citation type="journal article" date="2021" name="PeerJ">
        <title>Extensive microbial diversity within the chicken gut microbiome revealed by metagenomics and culture.</title>
        <authorList>
            <person name="Gilroy R."/>
            <person name="Ravi A."/>
            <person name="Getino M."/>
            <person name="Pursley I."/>
            <person name="Horton D.L."/>
            <person name="Alikhan N.F."/>
            <person name="Baker D."/>
            <person name="Gharbi K."/>
            <person name="Hall N."/>
            <person name="Watson M."/>
            <person name="Adriaenssens E.M."/>
            <person name="Foster-Nyarko E."/>
            <person name="Jarju S."/>
            <person name="Secka A."/>
            <person name="Antonio M."/>
            <person name="Oren A."/>
            <person name="Chaudhuri R.R."/>
            <person name="La Ragione R."/>
            <person name="Hildebrand F."/>
            <person name="Pallen M.J."/>
        </authorList>
    </citation>
    <scope>NUCLEOTIDE SEQUENCE</scope>
    <source>
        <strain evidence="11">CHK187-14744</strain>
    </source>
</reference>
<dbReference type="CDD" id="cd00186">
    <property type="entry name" value="TOP1Ac"/>
    <property type="match status" value="1"/>
</dbReference>
<protein>
    <recommendedName>
        <fullName evidence="8">DNA topoisomerase 3</fullName>
        <ecNumber evidence="8">5.6.2.1</ecNumber>
    </recommendedName>
    <alternativeName>
        <fullName evidence="8">DNA topoisomerase III</fullName>
    </alternativeName>
</protein>
<feature type="binding site" evidence="8">
    <location>
        <position position="8"/>
    </location>
    <ligand>
        <name>Mg(2+)</name>
        <dbReference type="ChEBI" id="CHEBI:18420"/>
        <note>catalytic</note>
    </ligand>
</feature>
<feature type="domain" description="Toprim" evidence="9">
    <location>
        <begin position="2"/>
        <end position="135"/>
    </location>
</feature>
<name>A0A9D1KYE1_9FIRM</name>
<feature type="site" description="Interaction with DNA" evidence="8">
    <location>
        <position position="167"/>
    </location>
</feature>
<evidence type="ECO:0000256" key="6">
    <source>
        <dbReference type="ARBA" id="ARBA00023125"/>
    </source>
</evidence>
<dbReference type="GO" id="GO:0043597">
    <property type="term" value="C:cytoplasmic replication fork"/>
    <property type="evidence" value="ECO:0007669"/>
    <property type="project" value="TreeGrafter"/>
</dbReference>
<keyword evidence="3 8" id="KW-0479">Metal-binding</keyword>
<dbReference type="SMART" id="SM00437">
    <property type="entry name" value="TOP1Ac"/>
    <property type="match status" value="1"/>
</dbReference>
<dbReference type="PANTHER" id="PTHR11390">
    <property type="entry name" value="PROKARYOTIC DNA TOPOISOMERASE"/>
    <property type="match status" value="1"/>
</dbReference>
<dbReference type="Pfam" id="PF01751">
    <property type="entry name" value="Toprim"/>
    <property type="match status" value="1"/>
</dbReference>
<dbReference type="GO" id="GO:0000287">
    <property type="term" value="F:magnesium ion binding"/>
    <property type="evidence" value="ECO:0007669"/>
    <property type="project" value="UniProtKB-UniRule"/>
</dbReference>
<dbReference type="AlphaFoldDB" id="A0A9D1KYE1"/>
<evidence type="ECO:0000256" key="4">
    <source>
        <dbReference type="ARBA" id="ARBA00022842"/>
    </source>
</evidence>
<comment type="function">
    <text evidence="8">Releases the supercoiling and torsional tension of DNA, which is introduced during the DNA replication and transcription, by transiently cleaving and rejoining one strand of the DNA duplex. Introduces a single-strand break via transesterification at a target site in duplex DNA. The scissile phosphodiester is attacked by the catalytic tyrosine of the enzyme, resulting in the formation of a DNA-(5'-phosphotyrosyl)-enzyme intermediate and the expulsion of a 3'-OH DNA strand. The free DNA strand then undergoes passage around the unbroken strand, thus removing DNA supercoils. Finally, in the religation step, the DNA 3'-OH attacks the covalent intermediate to expel the active-site tyrosine and restore the DNA phosphodiester backbone.</text>
</comment>
<gene>
    <name evidence="8" type="primary">topB</name>
    <name evidence="11" type="ORF">IAB63_09270</name>
</gene>
<comment type="cofactor">
    <cofactor evidence="8">
        <name>Mg(2+)</name>
        <dbReference type="ChEBI" id="CHEBI:18420"/>
    </cofactor>
</comment>
<dbReference type="InterPro" id="IPR013826">
    <property type="entry name" value="Topo_IA_cen_sub3"/>
</dbReference>
<feature type="domain" description="Topo IA-type catalytic" evidence="10">
    <location>
        <begin position="152"/>
        <end position="602"/>
    </location>
</feature>
<dbReference type="SMART" id="SM00493">
    <property type="entry name" value="TOPRIM"/>
    <property type="match status" value="1"/>
</dbReference>
<dbReference type="EC" id="5.6.2.1" evidence="8"/>
<dbReference type="NCBIfam" id="NF005829">
    <property type="entry name" value="PRK07726.1"/>
    <property type="match status" value="1"/>
</dbReference>
<proteinExistence type="inferred from homology"/>
<keyword evidence="4 8" id="KW-0460">Magnesium</keyword>
<dbReference type="InterPro" id="IPR013824">
    <property type="entry name" value="Topo_IA_cen_sub1"/>
</dbReference>
<dbReference type="Proteomes" id="UP000824164">
    <property type="component" value="Unassembled WGS sequence"/>
</dbReference>
<dbReference type="PROSITE" id="PS50880">
    <property type="entry name" value="TOPRIM"/>
    <property type="match status" value="1"/>
</dbReference>
<dbReference type="Pfam" id="PF01131">
    <property type="entry name" value="Topoisom_bac"/>
    <property type="match status" value="1"/>
</dbReference>
<feature type="active site" description="O-(5'-phospho-DNA)-tyrosine intermediate" evidence="8">
    <location>
        <position position="309"/>
    </location>
</feature>
<evidence type="ECO:0000313" key="11">
    <source>
        <dbReference type="EMBL" id="HIU03425.1"/>
    </source>
</evidence>
<evidence type="ECO:0000256" key="1">
    <source>
        <dbReference type="ARBA" id="ARBA00000213"/>
    </source>
</evidence>